<feature type="compositionally biased region" description="Polar residues" evidence="1">
    <location>
        <begin position="986"/>
        <end position="999"/>
    </location>
</feature>
<feature type="compositionally biased region" description="Polar residues" evidence="1">
    <location>
        <begin position="1144"/>
        <end position="1158"/>
    </location>
</feature>
<feature type="compositionally biased region" description="Polar residues" evidence="1">
    <location>
        <begin position="801"/>
        <end position="810"/>
    </location>
</feature>
<reference evidence="2" key="1">
    <citation type="submission" date="2015-11" db="EMBL/GenBank/DDBJ databases">
        <title>De novo transcriptome assembly of four potential Pierce s Disease insect vectors from Arizona vineyards.</title>
        <authorList>
            <person name="Tassone E.E."/>
        </authorList>
    </citation>
    <scope>NUCLEOTIDE SEQUENCE</scope>
</reference>
<feature type="compositionally biased region" description="Polar residues" evidence="1">
    <location>
        <begin position="1"/>
        <end position="11"/>
    </location>
</feature>
<feature type="compositionally biased region" description="Low complexity" evidence="1">
    <location>
        <begin position="371"/>
        <end position="384"/>
    </location>
</feature>
<feature type="compositionally biased region" description="Basic and acidic residues" evidence="1">
    <location>
        <begin position="62"/>
        <end position="76"/>
    </location>
</feature>
<feature type="region of interest" description="Disordered" evidence="1">
    <location>
        <begin position="495"/>
        <end position="543"/>
    </location>
</feature>
<feature type="compositionally biased region" description="Basic and acidic residues" evidence="1">
    <location>
        <begin position="1232"/>
        <end position="1247"/>
    </location>
</feature>
<evidence type="ECO:0000313" key="2">
    <source>
        <dbReference type="EMBL" id="JAT26242.1"/>
    </source>
</evidence>
<dbReference type="EMBL" id="GEBQ01013735">
    <property type="protein sequence ID" value="JAT26242.1"/>
    <property type="molecule type" value="Transcribed_RNA"/>
</dbReference>
<feature type="region of interest" description="Disordered" evidence="1">
    <location>
        <begin position="1382"/>
        <end position="1454"/>
    </location>
</feature>
<feature type="region of interest" description="Disordered" evidence="1">
    <location>
        <begin position="1141"/>
        <end position="1179"/>
    </location>
</feature>
<feature type="compositionally biased region" description="Basic and acidic residues" evidence="1">
    <location>
        <begin position="857"/>
        <end position="866"/>
    </location>
</feature>
<sequence length="1600" mass="178591">MFKKTTANQHNSKGRKERSTRKSDKDIHLNVVGVPANNVSVNKTAHGQRDEDYHLFKISIDTNKKERLKEKKRASEPVKTSKPLSKIQQRQSPHSSLESYFASIESDHPKVDHTRKHPPRLRDQEQDDASDICFNPLEDGNRNVRIVGESSQKRGSMSSTEEPSSYSSKPKQVGFAELDTVYGSVSSVDSRDSYPYRHASPNVYQMENKETEGPFLRGPMKINNVFPDWAPEMGDDKPSKQTPSPPVRNIESNIRPDQNTLPTYPVSQSPRAVDSSTLKDYEDAGYVKSKDNAKPVRTGRKTSSIEEEDNAESTNTSQSSSKAEAKKPQGGNNDLVLKEPLRTDLWRGKPLFEGSIGSSSLFVISPQNLQPGSSGPHTPSSPYSIHDENKRFPKEKYATPIPSKIQTMPSTTPPFSIQDLPRNTPIGGIKSPTTTPTVFYDNSTPTSVDSVPRERNATPKSSKAQPVISTIQPLSVQASSKIKGPIEVFAVNKTPTGFSYEPSSSSRDPKSLDGKEGNQTLRSSKAQAASLPNQPSFTKEVATSPRISNDYTADSENTPIKTSMMSVKEPFSTEKLKSSKPLNELKGETKKVNMSTSTSTTNIVTTKKSNNVTSHNHPSSIRTGPKQQLSIELDRLSQSAKPHDITIRDPIEDTMSTNTESIILTATKTGISDMSDRNTTPDVILRSDVSQMSRKDKLEEGIQPETVFQSNKNPLTIDREIMTEKTSYLSKASTPKERSKSSRLFGVIPQRSSKGSNKNKESNLEKKQNIKNPPIVSSIPKPTGLKQSKLSSPTGKRDAQTDISQLSSSAIEPKEHPVWSARLNNSLSMQPTPNKGSDSSAPLKRELPTMTSSNQRNKSEREDDKGIPSYQTGKYLPTGLSNDPSIEISTKTYGEEADGVSRKSIEITSNKVDSSNTQSPMNKTLTYDDKLEEFLDKLGGKSRQRIESMQSNKFNVAPLLSKRTLSNEQPSPKDNGKSELEVVSVASEQVNEPTQNTYYENIVPKSAQAPLQLQQLNPSDHSSKILLASDQSSYSSSRKRKGDKVTRNLPHIETIQEEETPDKKEQRDLDQSIIFPRVDAVKLQNVPSRTRYNGYRVENSDLHNKDYFDKGLEQVNRNEIFAYPGRVDGHTPFVYEYSEDGKQNIESTDPKTLSSNLSLERRRPEIPQLGAEQMADKDLYPTTHEYIKNNDKVPDPEMQDRIQGYQEKHLVRQSTNSPDVVQSQWSNSSSEHTPDGVNEQHDKDGTSSRKNKRKRNYKELQLQNDRKENTDIKITEKGKHIGASLSQDHGFFAQGPQEQIIYVGEVPNTTYHVFFTPETNNEKKLNSAPEEVNESKKRKRSKTPQELKNSKFFTNPKGMIIFVNKKHDPYKDSFEGVSGYDSRMVVDSSSPKHDQGKKRKRKSASTLGSKGSRGRRNESATHSHGVPTRQEQLIGRGPSVAQAGGDKSVMIEKSPSGNKITQKYVCGCLRIITRDADLELQSEELISAFCRNGSKCEVSHPELQRYNKVIQIRPSSVRKIGPIPEIEVIADGIISRKEIQPKSPAPTMKGANFTGSLSIKSNKLNGVCHFYFDPRLKQYLRNNMEGLKAFLEDDEREKQS</sequence>
<feature type="compositionally biased region" description="Polar residues" evidence="1">
    <location>
        <begin position="785"/>
        <end position="794"/>
    </location>
</feature>
<feature type="region of interest" description="Disordered" evidence="1">
    <location>
        <begin position="1322"/>
        <end position="1351"/>
    </location>
</feature>
<name>A0A1B6LRG1_9HEMI</name>
<feature type="compositionally biased region" description="Polar residues" evidence="1">
    <location>
        <begin position="495"/>
        <end position="506"/>
    </location>
</feature>
<feature type="compositionally biased region" description="Polar residues" evidence="1">
    <location>
        <begin position="82"/>
        <end position="98"/>
    </location>
</feature>
<feature type="region of interest" description="Disordered" evidence="1">
    <location>
        <begin position="367"/>
        <end position="388"/>
    </location>
</feature>
<feature type="region of interest" description="Disordered" evidence="1">
    <location>
        <begin position="685"/>
        <end position="714"/>
    </location>
</feature>
<feature type="compositionally biased region" description="Basic and acidic residues" evidence="1">
    <location>
        <begin position="758"/>
        <end position="768"/>
    </location>
</feature>
<feature type="region of interest" description="Disordered" evidence="1">
    <location>
        <begin position="726"/>
        <end position="923"/>
    </location>
</feature>
<accession>A0A1B6LRG1</accession>
<feature type="compositionally biased region" description="Polar residues" evidence="1">
    <location>
        <begin position="963"/>
        <end position="972"/>
    </location>
</feature>
<feature type="region of interest" description="Disordered" evidence="1">
    <location>
        <begin position="432"/>
        <end position="466"/>
    </location>
</feature>
<feature type="compositionally biased region" description="Polar residues" evidence="1">
    <location>
        <begin position="250"/>
        <end position="276"/>
    </location>
</feature>
<feature type="compositionally biased region" description="Polar residues" evidence="1">
    <location>
        <begin position="879"/>
        <end position="892"/>
    </location>
</feature>
<feature type="compositionally biased region" description="Polar residues" evidence="1">
    <location>
        <begin position="432"/>
        <end position="449"/>
    </location>
</feature>
<feature type="region of interest" description="Disordered" evidence="1">
    <location>
        <begin position="1028"/>
        <end position="1067"/>
    </location>
</feature>
<feature type="compositionally biased region" description="Polar residues" evidence="1">
    <location>
        <begin position="822"/>
        <end position="840"/>
    </location>
</feature>
<feature type="region of interest" description="Disordered" evidence="1">
    <location>
        <begin position="957"/>
        <end position="1003"/>
    </location>
</feature>
<feature type="compositionally biased region" description="Polar residues" evidence="1">
    <location>
        <begin position="1212"/>
        <end position="1231"/>
    </location>
</feature>
<evidence type="ECO:0000256" key="1">
    <source>
        <dbReference type="SAM" id="MobiDB-lite"/>
    </source>
</evidence>
<feature type="compositionally biased region" description="Polar residues" evidence="1">
    <location>
        <begin position="517"/>
        <end position="537"/>
    </location>
</feature>
<feature type="region of interest" description="Disordered" evidence="1">
    <location>
        <begin position="1"/>
        <end position="172"/>
    </location>
</feature>
<protein>
    <submittedName>
        <fullName evidence="2">Uncharacterized protein</fullName>
    </submittedName>
</protein>
<feature type="compositionally biased region" description="Polar residues" evidence="1">
    <location>
        <begin position="312"/>
        <end position="322"/>
    </location>
</feature>
<feature type="compositionally biased region" description="Basic and acidic residues" evidence="1">
    <location>
        <begin position="507"/>
        <end position="516"/>
    </location>
</feature>
<feature type="compositionally biased region" description="Low complexity" evidence="1">
    <location>
        <begin position="156"/>
        <end position="171"/>
    </location>
</feature>
<feature type="region of interest" description="Disordered" evidence="1">
    <location>
        <begin position="1210"/>
        <end position="1272"/>
    </location>
</feature>
<gene>
    <name evidence="2" type="ORF">g.37353</name>
</gene>
<proteinExistence type="predicted"/>
<feature type="compositionally biased region" description="Polar residues" evidence="1">
    <location>
        <begin position="906"/>
        <end position="923"/>
    </location>
</feature>
<organism evidence="2">
    <name type="scientific">Graphocephala atropunctata</name>
    <dbReference type="NCBI Taxonomy" id="36148"/>
    <lineage>
        <taxon>Eukaryota</taxon>
        <taxon>Metazoa</taxon>
        <taxon>Ecdysozoa</taxon>
        <taxon>Arthropoda</taxon>
        <taxon>Hexapoda</taxon>
        <taxon>Insecta</taxon>
        <taxon>Pterygota</taxon>
        <taxon>Neoptera</taxon>
        <taxon>Paraneoptera</taxon>
        <taxon>Hemiptera</taxon>
        <taxon>Auchenorrhyncha</taxon>
        <taxon>Membracoidea</taxon>
        <taxon>Cicadellidae</taxon>
        <taxon>Cicadellinae</taxon>
        <taxon>Cicadellini</taxon>
        <taxon>Graphocephala</taxon>
    </lineage>
</organism>
<feature type="region of interest" description="Disordered" evidence="1">
    <location>
        <begin position="212"/>
        <end position="338"/>
    </location>
</feature>